<dbReference type="KEGG" id="mol:YLM1_1347"/>
<gene>
    <name evidence="3" type="ORF">YLM1_1347</name>
</gene>
<dbReference type="InterPro" id="IPR050902">
    <property type="entry name" value="ABC_Transporter_SBP"/>
</dbReference>
<keyword evidence="4" id="KW-1185">Reference proteome</keyword>
<organism evidence="3 4">
    <name type="scientific">Methanobrevibacter olleyae</name>
    <dbReference type="NCBI Taxonomy" id="294671"/>
    <lineage>
        <taxon>Archaea</taxon>
        <taxon>Methanobacteriati</taxon>
        <taxon>Methanobacteriota</taxon>
        <taxon>Methanomada group</taxon>
        <taxon>Methanobacteria</taxon>
        <taxon>Methanobacteriales</taxon>
        <taxon>Methanobacteriaceae</taxon>
        <taxon>Methanobrevibacter</taxon>
    </lineage>
</organism>
<evidence type="ECO:0000256" key="1">
    <source>
        <dbReference type="SAM" id="Phobius"/>
    </source>
</evidence>
<evidence type="ECO:0000259" key="2">
    <source>
        <dbReference type="PROSITE" id="PS50983"/>
    </source>
</evidence>
<dbReference type="SUPFAM" id="SSF53807">
    <property type="entry name" value="Helical backbone' metal receptor"/>
    <property type="match status" value="1"/>
</dbReference>
<dbReference type="PANTHER" id="PTHR30535">
    <property type="entry name" value="VITAMIN B12-BINDING PROTEIN"/>
    <property type="match status" value="1"/>
</dbReference>
<feature type="transmembrane region" description="Helical" evidence="1">
    <location>
        <begin position="5"/>
        <end position="24"/>
    </location>
</feature>
<sequence length="371" mass="41394">MDKKILYVGIVVVIAIIAILAFNYNDNSNESSNGMISVEDMAGRTVNVPANVEKVVGVGCSAREIVYLDAEDKIVGIEQIESNSQGAWGNELPYMKSNEDLMKLPIIGNAKTDTVDYEKLSSLKPDVVFAGTPEQANLIQNKTGIPTIVSYVGSVGTEEQMEKYKKSLTMMGKVLSKEDRAKELIDYMDEIEKDLKDRTNNANKDKKVYVAGQAFYGVHGITSTNPYYPSFMHLNATNVVSGVGGDNATLHAIQIDKEQLIKWDPDYIFIEGASNQVIKDDISKNPDYKNISAIKNKKVYNLLTYCLYSYNKEEMFANSYYVGKILYPDEFKDVDVDKKTEEIFIKFNGENGGETAKNIISHYNAFEATTI</sequence>
<dbReference type="PANTHER" id="PTHR30535:SF34">
    <property type="entry name" value="MOLYBDATE-BINDING PROTEIN MOLA"/>
    <property type="match status" value="1"/>
</dbReference>
<keyword evidence="1" id="KW-0472">Membrane</keyword>
<proteinExistence type="predicted"/>
<evidence type="ECO:0000313" key="3">
    <source>
        <dbReference type="EMBL" id="AMK15904.1"/>
    </source>
</evidence>
<dbReference type="PROSITE" id="PS50983">
    <property type="entry name" value="FE_B12_PBP"/>
    <property type="match status" value="1"/>
</dbReference>
<reference evidence="4" key="2">
    <citation type="submission" date="2016-02" db="EMBL/GenBank/DDBJ databases">
        <title>The draft genome sequence of the rumen methanogen Methanobrevibacter olleyae YLM1.</title>
        <authorList>
            <consortium name="New Zealand Agricultural Greenhouse Gas Research Centre/Pastoral Greenhouse Gas Research Consortium"/>
            <person name="Kelly W.J."/>
            <person name="Li D."/>
            <person name="Lambie S.C."/>
            <person name="Attwood G.T."/>
            <person name="Altermann E."/>
            <person name="Leahy S.C."/>
        </authorList>
    </citation>
    <scope>NUCLEOTIDE SEQUENCE [LARGE SCALE GENOMIC DNA]</scope>
    <source>
        <strain evidence="4">YLM1</strain>
    </source>
</reference>
<reference evidence="3 4" key="1">
    <citation type="journal article" date="2016" name="Genome Announc.">
        <title>Draft Genome Sequence of the Rumen Methanogen Methanobrevibacter olleyae YLM1.</title>
        <authorList>
            <person name="Kelly W.J."/>
            <person name="Li D."/>
            <person name="Lambie S.C."/>
            <person name="Cox F."/>
            <person name="Attwood G.T."/>
            <person name="Altermann E."/>
            <person name="Leahy S.C."/>
        </authorList>
    </citation>
    <scope>NUCLEOTIDE SEQUENCE [LARGE SCALE GENOMIC DNA]</scope>
    <source>
        <strain evidence="3 4">YLM1</strain>
    </source>
</reference>
<dbReference type="Gene3D" id="3.40.50.1980">
    <property type="entry name" value="Nitrogenase molybdenum iron protein domain"/>
    <property type="match status" value="2"/>
</dbReference>
<dbReference type="InterPro" id="IPR002491">
    <property type="entry name" value="ABC_transptr_periplasmic_BD"/>
</dbReference>
<accession>A0A126R1H8</accession>
<dbReference type="Pfam" id="PF01497">
    <property type="entry name" value="Peripla_BP_2"/>
    <property type="match status" value="1"/>
</dbReference>
<dbReference type="STRING" id="294671.YLM1_1347"/>
<evidence type="ECO:0000313" key="4">
    <source>
        <dbReference type="Proteomes" id="UP000066376"/>
    </source>
</evidence>
<protein>
    <submittedName>
        <fullName evidence="3">Iron ABC transporter substrate-binding protein</fullName>
    </submittedName>
</protein>
<keyword evidence="1" id="KW-1133">Transmembrane helix</keyword>
<feature type="domain" description="Fe/B12 periplasmic-binding" evidence="2">
    <location>
        <begin position="54"/>
        <end position="330"/>
    </location>
</feature>
<name>A0A126R1H8_METOL</name>
<dbReference type="GeneID" id="28489657"/>
<keyword evidence="1" id="KW-0812">Transmembrane</keyword>
<dbReference type="PATRIC" id="fig|294671.3.peg.1405"/>
<dbReference type="Proteomes" id="UP000066376">
    <property type="component" value="Chromosome"/>
</dbReference>
<dbReference type="RefSeq" id="WP_067147615.1">
    <property type="nucleotide sequence ID" value="NZ_CP014265.1"/>
</dbReference>
<dbReference type="EMBL" id="CP014265">
    <property type="protein sequence ID" value="AMK15904.1"/>
    <property type="molecule type" value="Genomic_DNA"/>
</dbReference>
<dbReference type="AlphaFoldDB" id="A0A126R1H8"/>